<dbReference type="EC" id="2.8.2.-" evidence="1"/>
<dbReference type="InterPro" id="IPR027417">
    <property type="entry name" value="P-loop_NTPase"/>
</dbReference>
<protein>
    <submittedName>
        <fullName evidence="1">Sulfotransferase</fullName>
        <ecNumber evidence="1">2.8.2.-</ecNumber>
    </submittedName>
</protein>
<gene>
    <name evidence="1" type="ORF">RM779_15130</name>
</gene>
<comment type="caution">
    <text evidence="1">The sequence shown here is derived from an EMBL/GenBank/DDBJ whole genome shotgun (WGS) entry which is preliminary data.</text>
</comment>
<evidence type="ECO:0000313" key="2">
    <source>
        <dbReference type="Proteomes" id="UP001183615"/>
    </source>
</evidence>
<dbReference type="Gene3D" id="3.40.50.300">
    <property type="entry name" value="P-loop containing nucleotide triphosphate hydrolases"/>
    <property type="match status" value="1"/>
</dbReference>
<evidence type="ECO:0000313" key="1">
    <source>
        <dbReference type="EMBL" id="MDT0443914.1"/>
    </source>
</evidence>
<dbReference type="Proteomes" id="UP001183615">
    <property type="component" value="Unassembled WGS sequence"/>
</dbReference>
<keyword evidence="2" id="KW-1185">Reference proteome</keyword>
<dbReference type="GO" id="GO:0016740">
    <property type="term" value="F:transferase activity"/>
    <property type="evidence" value="ECO:0007669"/>
    <property type="project" value="UniProtKB-KW"/>
</dbReference>
<dbReference type="EMBL" id="JAVREV010000007">
    <property type="protein sequence ID" value="MDT0443914.1"/>
    <property type="molecule type" value="Genomic_DNA"/>
</dbReference>
<proteinExistence type="predicted"/>
<organism evidence="1 2">
    <name type="scientific">Streptomyces johnsoniae</name>
    <dbReference type="NCBI Taxonomy" id="3075532"/>
    <lineage>
        <taxon>Bacteria</taxon>
        <taxon>Bacillati</taxon>
        <taxon>Actinomycetota</taxon>
        <taxon>Actinomycetes</taxon>
        <taxon>Kitasatosporales</taxon>
        <taxon>Streptomycetaceae</taxon>
        <taxon>Streptomyces</taxon>
    </lineage>
</organism>
<dbReference type="SUPFAM" id="SSF52540">
    <property type="entry name" value="P-loop containing nucleoside triphosphate hydrolases"/>
    <property type="match status" value="1"/>
</dbReference>
<dbReference type="Pfam" id="PF13469">
    <property type="entry name" value="Sulfotransfer_3"/>
    <property type="match status" value="1"/>
</dbReference>
<reference evidence="2" key="1">
    <citation type="submission" date="2023-07" db="EMBL/GenBank/DDBJ databases">
        <title>30 novel species of actinomycetes from the DSMZ collection.</title>
        <authorList>
            <person name="Nouioui I."/>
        </authorList>
    </citation>
    <scope>NUCLEOTIDE SEQUENCE [LARGE SCALE GENOMIC DNA]</scope>
    <source>
        <strain evidence="2">DSM 41886</strain>
    </source>
</reference>
<dbReference type="RefSeq" id="WP_311618347.1">
    <property type="nucleotide sequence ID" value="NZ_JAVREV010000007.1"/>
</dbReference>
<name>A0ABU2S650_9ACTN</name>
<accession>A0ABU2S650</accession>
<sequence length="310" mass="33328">MTSLTFVVGTGRSGSTALSRVLNQHPDILSLNEYLSTLGDPDVALPAHPVDGRTFLRLLAEPHPAFDAMIRDGVPMPEFLRPRPGSPALCLMVLPHLTGEPEAVLRDLAAEIAAWPARAAAVHHLALIGLLRARFGGDAVVERSGYSLRWVPRLHAAFPTARFVHLHRNGPDCALSMSRHVGYRVIRAIRDAPGAEQRPAAVLRAHTDVSPVRFGTLWSELIIEGVGHLGEVPGAQRSVLAYEDLLNDPAGELTRLAAFLGVPAPRDWLAAARTHLDPTRRGAAGRLPPAELTRLTESCTAGTRALAAAR</sequence>
<keyword evidence="1" id="KW-0808">Transferase</keyword>